<dbReference type="InterPro" id="IPR026113">
    <property type="entry name" value="METTL2/6/8-like"/>
</dbReference>
<protein>
    <recommendedName>
        <fullName evidence="4">tRNA N(3)-methylcytidine methyltransferase</fullName>
        <ecNumber evidence="4">2.1.1.-</ecNumber>
    </recommendedName>
</protein>
<evidence type="ECO:0000256" key="4">
    <source>
        <dbReference type="PIRNR" id="PIRNR037755"/>
    </source>
</evidence>
<dbReference type="Proteomes" id="UP000030764">
    <property type="component" value="Unassembled WGS sequence"/>
</dbReference>
<evidence type="ECO:0000313" key="7">
    <source>
        <dbReference type="Proteomes" id="UP000030764"/>
    </source>
</evidence>
<dbReference type="Gene3D" id="3.40.50.150">
    <property type="entry name" value="Vaccinia Virus protein VP39"/>
    <property type="match status" value="1"/>
</dbReference>
<dbReference type="Pfam" id="PF13649">
    <property type="entry name" value="Methyltransf_25"/>
    <property type="match status" value="1"/>
</dbReference>
<comment type="function">
    <text evidence="4">S-adenosyl-L-methionine-dependent methyltransferase.</text>
</comment>
<keyword evidence="3 4" id="KW-0808">Transferase</keyword>
<organism evidence="6 7">
    <name type="scientific">Trichuris suis</name>
    <name type="common">pig whipworm</name>
    <dbReference type="NCBI Taxonomy" id="68888"/>
    <lineage>
        <taxon>Eukaryota</taxon>
        <taxon>Metazoa</taxon>
        <taxon>Ecdysozoa</taxon>
        <taxon>Nematoda</taxon>
        <taxon>Enoplea</taxon>
        <taxon>Dorylaimia</taxon>
        <taxon>Trichinellida</taxon>
        <taxon>Trichuridae</taxon>
        <taxon>Trichuris</taxon>
    </lineage>
</organism>
<evidence type="ECO:0000256" key="2">
    <source>
        <dbReference type="ARBA" id="ARBA00022603"/>
    </source>
</evidence>
<reference evidence="6 7" key="1">
    <citation type="journal article" date="2014" name="Nat. Genet.">
        <title>Genome and transcriptome of the porcine whipworm Trichuris suis.</title>
        <authorList>
            <person name="Jex A.R."/>
            <person name="Nejsum P."/>
            <person name="Schwarz E.M."/>
            <person name="Hu L."/>
            <person name="Young N.D."/>
            <person name="Hall R.S."/>
            <person name="Korhonen P.K."/>
            <person name="Liao S."/>
            <person name="Thamsborg S."/>
            <person name="Xia J."/>
            <person name="Xu P."/>
            <person name="Wang S."/>
            <person name="Scheerlinck J.P."/>
            <person name="Hofmann A."/>
            <person name="Sternberg P.W."/>
            <person name="Wang J."/>
            <person name="Gasser R.B."/>
        </authorList>
    </citation>
    <scope>NUCLEOTIDE SEQUENCE [LARGE SCALE GENOMIC DNA]</scope>
    <source>
        <strain evidence="6">DCEP-RM93M</strain>
    </source>
</reference>
<evidence type="ECO:0000259" key="5">
    <source>
        <dbReference type="Pfam" id="PF13649"/>
    </source>
</evidence>
<dbReference type="GO" id="GO:0052735">
    <property type="term" value="F:tRNA (cytidine-3-)-methyltransferase activity"/>
    <property type="evidence" value="ECO:0007669"/>
    <property type="project" value="TreeGrafter"/>
</dbReference>
<comment type="similarity">
    <text evidence="1 4">Belongs to the methyltransferase superfamily. METL family.</text>
</comment>
<keyword evidence="7" id="KW-1185">Reference proteome</keyword>
<dbReference type="CDD" id="cd02440">
    <property type="entry name" value="AdoMet_MTases"/>
    <property type="match status" value="1"/>
</dbReference>
<name>A0A085MMW8_9BILA</name>
<evidence type="ECO:0000256" key="1">
    <source>
        <dbReference type="ARBA" id="ARBA00009725"/>
    </source>
</evidence>
<dbReference type="SUPFAM" id="SSF53335">
    <property type="entry name" value="S-adenosyl-L-methionine-dependent methyltransferases"/>
    <property type="match status" value="1"/>
</dbReference>
<evidence type="ECO:0000313" key="6">
    <source>
        <dbReference type="EMBL" id="KFD58564.1"/>
    </source>
</evidence>
<dbReference type="InterPro" id="IPR041698">
    <property type="entry name" value="Methyltransf_25"/>
</dbReference>
<evidence type="ECO:0000256" key="3">
    <source>
        <dbReference type="ARBA" id="ARBA00022679"/>
    </source>
</evidence>
<dbReference type="AlphaFoldDB" id="A0A085MMW8"/>
<feature type="domain" description="Methyltransferase" evidence="5">
    <location>
        <begin position="119"/>
        <end position="220"/>
    </location>
</feature>
<accession>A0A085MMW8</accession>
<proteinExistence type="inferred from homology"/>
<gene>
    <name evidence="6" type="ORF">M513_00790</name>
</gene>
<keyword evidence="2 4" id="KW-0489">Methyltransferase</keyword>
<dbReference type="PIRSF" id="PIRSF037755">
    <property type="entry name" value="Mettl2_prd"/>
    <property type="match status" value="1"/>
</dbReference>
<dbReference type="PANTHER" id="PTHR22809">
    <property type="entry name" value="METHYLTRANSFERASE-RELATED"/>
    <property type="match status" value="1"/>
</dbReference>
<dbReference type="EC" id="2.1.1.-" evidence="4"/>
<dbReference type="EMBL" id="KL363184">
    <property type="protein sequence ID" value="KFD58564.1"/>
    <property type="molecule type" value="Genomic_DNA"/>
</dbReference>
<dbReference type="PANTHER" id="PTHR22809:SF11">
    <property type="entry name" value="TRNA N(3)-METHYLCYTIDINE METHYLTRANSFERASE METTL2"/>
    <property type="match status" value="1"/>
</dbReference>
<sequence>MASEEQEVSRKRPQFGSRTLKDEEDIFLHNAWDNVEWNAERVSEAAAKVLENSTPLMSSQEAEKYEQQSSFYWDEFYRQHRCGFFKDRNWLFTEFPELDCFINAKTKHSADPVERKCLLEVGCGIGNAVIPLMQATAGSELQIYACDFSPVAVDLLRQNEEFDASRCHAFVWDICDEKTKLPFQENSLDFASLIFVLSSLNPVKFDQAVSNVVRYLKPGGMILFRDYGRYDMAQLRFKKGRCISDNFYARGDGTRVYFFTPEEVDALFVKCGLRKVSLHVDRRLQVNRIKQLKMYRVWIEATYKKA</sequence>
<dbReference type="InterPro" id="IPR029063">
    <property type="entry name" value="SAM-dependent_MTases_sf"/>
</dbReference>
<dbReference type="GO" id="GO:0032259">
    <property type="term" value="P:methylation"/>
    <property type="evidence" value="ECO:0007669"/>
    <property type="project" value="UniProtKB-KW"/>
</dbReference>